<keyword evidence="4" id="KW-1185">Reference proteome</keyword>
<dbReference type="InParanoid" id="A0A0V0QDS6"/>
<evidence type="ECO:0000313" key="3">
    <source>
        <dbReference type="EMBL" id="KRX00338.1"/>
    </source>
</evidence>
<name>A0A0V0QDS6_PSEPJ</name>
<dbReference type="InterPro" id="IPR053145">
    <property type="entry name" value="AB_hydrolase_Est10"/>
</dbReference>
<evidence type="ECO:0000256" key="1">
    <source>
        <dbReference type="SAM" id="SignalP"/>
    </source>
</evidence>
<dbReference type="GO" id="GO:0052689">
    <property type="term" value="F:carboxylic ester hydrolase activity"/>
    <property type="evidence" value="ECO:0007669"/>
    <property type="project" value="TreeGrafter"/>
</dbReference>
<dbReference type="InterPro" id="IPR029058">
    <property type="entry name" value="AB_hydrolase_fold"/>
</dbReference>
<dbReference type="PANTHER" id="PTHR43265:SF1">
    <property type="entry name" value="ESTERASE ESTD"/>
    <property type="match status" value="1"/>
</dbReference>
<proteinExistence type="predicted"/>
<evidence type="ECO:0000259" key="2">
    <source>
        <dbReference type="Pfam" id="PF12146"/>
    </source>
</evidence>
<dbReference type="AlphaFoldDB" id="A0A0V0QDS6"/>
<gene>
    <name evidence="3" type="ORF">PPERSA_10837</name>
</gene>
<dbReference type="SUPFAM" id="SSF53474">
    <property type="entry name" value="alpha/beta-Hydrolases"/>
    <property type="match status" value="1"/>
</dbReference>
<protein>
    <recommendedName>
        <fullName evidence="2">Serine aminopeptidase S33 domain-containing protein</fullName>
    </recommendedName>
</protein>
<dbReference type="PANTHER" id="PTHR43265">
    <property type="entry name" value="ESTERASE ESTD"/>
    <property type="match status" value="1"/>
</dbReference>
<accession>A0A0V0QDS6</accession>
<comment type="caution">
    <text evidence="3">The sequence shown here is derived from an EMBL/GenBank/DDBJ whole genome shotgun (WGS) entry which is preliminary data.</text>
</comment>
<dbReference type="EMBL" id="LDAU01000194">
    <property type="protein sequence ID" value="KRX00338.1"/>
    <property type="molecule type" value="Genomic_DNA"/>
</dbReference>
<dbReference type="Pfam" id="PF12146">
    <property type="entry name" value="Hydrolase_4"/>
    <property type="match status" value="1"/>
</dbReference>
<dbReference type="Gene3D" id="3.40.50.1820">
    <property type="entry name" value="alpha/beta hydrolase"/>
    <property type="match status" value="1"/>
</dbReference>
<evidence type="ECO:0000313" key="4">
    <source>
        <dbReference type="Proteomes" id="UP000054937"/>
    </source>
</evidence>
<dbReference type="Proteomes" id="UP000054937">
    <property type="component" value="Unassembled WGS sequence"/>
</dbReference>
<keyword evidence="1" id="KW-0732">Signal</keyword>
<feature type="signal peptide" evidence="1">
    <location>
        <begin position="1"/>
        <end position="20"/>
    </location>
</feature>
<organism evidence="3 4">
    <name type="scientific">Pseudocohnilembus persalinus</name>
    <name type="common">Ciliate</name>
    <dbReference type="NCBI Taxonomy" id="266149"/>
    <lineage>
        <taxon>Eukaryota</taxon>
        <taxon>Sar</taxon>
        <taxon>Alveolata</taxon>
        <taxon>Ciliophora</taxon>
        <taxon>Intramacronucleata</taxon>
        <taxon>Oligohymenophorea</taxon>
        <taxon>Scuticociliatia</taxon>
        <taxon>Philasterida</taxon>
        <taxon>Pseudocohnilembidae</taxon>
        <taxon>Pseudocohnilembus</taxon>
    </lineage>
</organism>
<reference evidence="3 4" key="1">
    <citation type="journal article" date="2015" name="Sci. Rep.">
        <title>Genome of the facultative scuticociliatosis pathogen Pseudocohnilembus persalinus provides insight into its virulence through horizontal gene transfer.</title>
        <authorList>
            <person name="Xiong J."/>
            <person name="Wang G."/>
            <person name="Cheng J."/>
            <person name="Tian M."/>
            <person name="Pan X."/>
            <person name="Warren A."/>
            <person name="Jiang C."/>
            <person name="Yuan D."/>
            <person name="Miao W."/>
        </authorList>
    </citation>
    <scope>NUCLEOTIDE SEQUENCE [LARGE SCALE GENOMIC DNA]</scope>
    <source>
        <strain evidence="3">36N120E</strain>
    </source>
</reference>
<sequence>MNKQLIIILSVISITSLFFANHQFINEKLQKNTKTNLKNSSFLINKQTDGEDPNLNYGQAVYLQYADNNGFNIKIYGRLVIPKNASTKNQIPVAIIIAGSGPTTLNGNSLIGGIKTNNYLQLAVELEEQGIATFRYNKRGLIPSYSNQSESQMTFDDFAYDAAYIINYLKKDSRFNSFYIMGHSEGSSLGMLAITKYLQKRQIQGYISLEGAAQNIYDILLYQLKPQYPADVYDEIVLYMDELKMGIKPKQCPLLMAEYDSLCGPAGLFRESILNYMISWLQFYPTETFASMNFLKNLVVQGSTDLQVPLENGYMLHKANDDSELKIFDQMNHILKKAPANREQNLATYYDPTIPLFDGLSQQIAEFILN</sequence>
<dbReference type="OrthoDB" id="10249433at2759"/>
<dbReference type="InterPro" id="IPR022742">
    <property type="entry name" value="Hydrolase_4"/>
</dbReference>
<feature type="domain" description="Serine aminopeptidase S33" evidence="2">
    <location>
        <begin position="116"/>
        <end position="213"/>
    </location>
</feature>
<feature type="chain" id="PRO_5006867420" description="Serine aminopeptidase S33 domain-containing protein" evidence="1">
    <location>
        <begin position="21"/>
        <end position="370"/>
    </location>
</feature>